<feature type="domain" description="Autotransporter" evidence="2">
    <location>
        <begin position="565"/>
        <end position="809"/>
    </location>
</feature>
<dbReference type="RefSeq" id="WP_154570303.1">
    <property type="nucleotide sequence ID" value="NZ_VWSJ01000006.1"/>
</dbReference>
<evidence type="ECO:0000256" key="1">
    <source>
        <dbReference type="SAM" id="MobiDB-lite"/>
    </source>
</evidence>
<name>A0A6L5WGT5_9BACT</name>
<reference evidence="3 4" key="2">
    <citation type="submission" date="2020-03" db="EMBL/GenBank/DDBJ databases">
        <title>Campylobacter portucalensis sp. nov., a new species of Campylobacter isolated from the reproductive tract of bulls.</title>
        <authorList>
            <person name="Silva M.F."/>
            <person name="Pereira G."/>
            <person name="Carneiro C."/>
            <person name="Hemphill A."/>
            <person name="Mateus L."/>
            <person name="Lopes-Da-Costa L."/>
            <person name="Silva E."/>
        </authorList>
    </citation>
    <scope>NUCLEOTIDE SEQUENCE [LARGE SCALE GENOMIC DNA]</scope>
    <source>
        <strain evidence="3 4">FMV-PI01</strain>
    </source>
</reference>
<dbReference type="Gene3D" id="2.40.128.130">
    <property type="entry name" value="Autotransporter beta-domain"/>
    <property type="match status" value="1"/>
</dbReference>
<reference evidence="3 4" key="1">
    <citation type="submission" date="2019-09" db="EMBL/GenBank/DDBJ databases">
        <authorList>
            <person name="Silva M."/>
            <person name="Pereira G."/>
            <person name="Lopes-Da-Costa L."/>
            <person name="Silva E."/>
        </authorList>
    </citation>
    <scope>NUCLEOTIDE SEQUENCE [LARGE SCALE GENOMIC DNA]</scope>
    <source>
        <strain evidence="3 4">FMV-PI01</strain>
    </source>
</reference>
<feature type="compositionally biased region" description="Polar residues" evidence="1">
    <location>
        <begin position="470"/>
        <end position="481"/>
    </location>
</feature>
<evidence type="ECO:0000259" key="2">
    <source>
        <dbReference type="SMART" id="SM00869"/>
    </source>
</evidence>
<feature type="region of interest" description="Disordered" evidence="1">
    <location>
        <begin position="460"/>
        <end position="481"/>
    </location>
</feature>
<sequence length="818" mass="89579">MGGGTTNLVKFSLISSLTLTFTYAGENITYSDNNQTNLLRTIDSIDKSLAPKDGNNNDNNITINADSKKNPISGNVYGAFNNDGNVSNNKIEFLKGKVESNIYGGYTQKGNAKRNSIKINNIKDENFSSKIYGGYTKNSGAANNNSVIINNSGPINEIYGGYNEDISASNNQVSLSKSIANKIYGGYANGDPGIATGNKIIIDNNSKIANSVYGGWVSNGTATNNTVSISGDSNISQNVYGGYINFKGNANNNNVIIKNSIIFENVYGGYSNNEGNAQGNKITIVDSKIITSIIGGYTKNGNDAINNTINLEGKTLTGILYGGYGLSSQGDKISGNTLNIKTKNARVGNLINFEKYNFYIPKDFDIKTDKMIEIANGDDTNVTGAKFGLALQEGNNLKNKDEIILIHNTKKKIISDIEIKKGKIATLMGYTTPVKFRVENKDDNKIIAILDEIATKQTLEESQADDDNMKNSSTKNQNQLQNEISSNPSIQNLAQTQKDLETTIASARLIMNDSINQIGSSIVDISRDLNHQINSNISKNLYVANSHQASDVLSSMYFADELFITGFTSIEGFYSKHNASKSKLKGYNIVVGTAFKKENLMLGGFFEHSKSNFDSKINILKAQGDAYIAGVGVLSRYDISLNLYIDGYARFGKANTKYNNDNILNNHVKYDLKSSYYGLGLGLGYIANLKDITIDTRLGYSHTKIDGKNADGYINKNKVPLRFDDAISKKTELDSKFIYNLDKIKPYLNLNLEYEFDRSTTVIQPTNKYKIKSNGLSGGVGLGLIYIPTNKFFLELAAKQKFGDLKQTNIKTSLGFKF</sequence>
<dbReference type="InterPro" id="IPR005546">
    <property type="entry name" value="Autotransporte_beta"/>
</dbReference>
<proteinExistence type="predicted"/>
<dbReference type="AlphaFoldDB" id="A0A6L5WGT5"/>
<comment type="caution">
    <text evidence="3">The sequence shown here is derived from an EMBL/GenBank/DDBJ whole genome shotgun (WGS) entry which is preliminary data.</text>
</comment>
<evidence type="ECO:0000313" key="4">
    <source>
        <dbReference type="Proteomes" id="UP000476338"/>
    </source>
</evidence>
<dbReference type="SMART" id="SM00869">
    <property type="entry name" value="Autotransporter"/>
    <property type="match status" value="1"/>
</dbReference>
<dbReference type="InterPro" id="IPR036709">
    <property type="entry name" value="Autotransporte_beta_dom_sf"/>
</dbReference>
<protein>
    <submittedName>
        <fullName evidence="3">Autotransporter outer membrane beta-barrel domain-containing protein</fullName>
    </submittedName>
</protein>
<organism evidence="3 4">
    <name type="scientific">Campylobacter portucalensis</name>
    <dbReference type="NCBI Taxonomy" id="2608384"/>
    <lineage>
        <taxon>Bacteria</taxon>
        <taxon>Pseudomonadati</taxon>
        <taxon>Campylobacterota</taxon>
        <taxon>Epsilonproteobacteria</taxon>
        <taxon>Campylobacterales</taxon>
        <taxon>Campylobacteraceae</taxon>
        <taxon>Campylobacter</taxon>
    </lineage>
</organism>
<accession>A0A6L5WGT5</accession>
<keyword evidence="4" id="KW-1185">Reference proteome</keyword>
<dbReference type="SUPFAM" id="SSF103515">
    <property type="entry name" value="Autotransporter"/>
    <property type="match status" value="1"/>
</dbReference>
<evidence type="ECO:0000313" key="3">
    <source>
        <dbReference type="EMBL" id="MSN96036.1"/>
    </source>
</evidence>
<dbReference type="Proteomes" id="UP000476338">
    <property type="component" value="Unassembled WGS sequence"/>
</dbReference>
<dbReference type="EMBL" id="VWSJ01000006">
    <property type="protein sequence ID" value="MSN96036.1"/>
    <property type="molecule type" value="Genomic_DNA"/>
</dbReference>
<gene>
    <name evidence="3" type="ORF">F1B92_02315</name>
</gene>